<evidence type="ECO:0000313" key="12">
    <source>
        <dbReference type="EMBL" id="KAF6153772.1"/>
    </source>
</evidence>
<evidence type="ECO:0000256" key="2">
    <source>
        <dbReference type="ARBA" id="ARBA00004123"/>
    </source>
</evidence>
<dbReference type="GO" id="GO:0070403">
    <property type="term" value="F:NAD+ binding"/>
    <property type="evidence" value="ECO:0007669"/>
    <property type="project" value="InterPro"/>
</dbReference>
<dbReference type="EMBL" id="JACGCM010001557">
    <property type="protein sequence ID" value="KAF6153772.1"/>
    <property type="molecule type" value="Genomic_DNA"/>
</dbReference>
<proteinExistence type="inferred from homology"/>
<keyword evidence="6 10" id="KW-0862">Zinc</keyword>
<sequence>MSLGYAEKLSYREDVGTVGMTELFDSQDVLEQKIEDLAAMIFKREGKGVPGASLPFHRAMPSLTHMALVELEKAGILKFVISQNVDSLHLRSGIPREKLSELHGNSFREICPSCGAEYLRDFEVETIGMKKTPRRCSDHMCGARLKDTVLDWENALPTKEMIPAEMHCTRSDLVLCLGTSLQITPACNLPLRSVRGGGKMVIVNLQKTPKDKKANLVIHAPVDKVIAGVMHLLNLRIPPYVRVDYFQVCIQKTAKSSDKYIKWTLKINSVHGLKAPLPFLTSIEVSFPGRPELKTAILDKEPFQLKRETVKTRPIEMLLNLKFSDGCGCLGARIEFPVDLEVVPEPFRHEQEAVVQTLKNIAIQELSCGQYSAVEKKIILSPKSEVTVYAIATNIVGHKSLFDNTKADGLIPESNGHSAETLNAATTYGVGTFPKRQKVY</sequence>
<dbReference type="FunFam" id="2.20.28.200:FF:000003">
    <property type="entry name" value="NAD-dependent protein deacetylase SRT1"/>
    <property type="match status" value="1"/>
</dbReference>
<dbReference type="GO" id="GO:0003714">
    <property type="term" value="F:transcription corepressor activity"/>
    <property type="evidence" value="ECO:0007669"/>
    <property type="project" value="TreeGrafter"/>
</dbReference>
<dbReference type="InterPro" id="IPR026590">
    <property type="entry name" value="Ssirtuin_cat_dom"/>
</dbReference>
<evidence type="ECO:0000259" key="11">
    <source>
        <dbReference type="PROSITE" id="PS50305"/>
    </source>
</evidence>
<evidence type="ECO:0000256" key="6">
    <source>
        <dbReference type="ARBA" id="ARBA00022833"/>
    </source>
</evidence>
<feature type="active site" description="Proton acceptor" evidence="10">
    <location>
        <position position="103"/>
    </location>
</feature>
<dbReference type="PANTHER" id="PTHR11085">
    <property type="entry name" value="NAD-DEPENDENT PROTEIN DEACYLASE SIRTUIN-5, MITOCHONDRIAL-RELATED"/>
    <property type="match status" value="1"/>
</dbReference>
<dbReference type="AlphaFoldDB" id="A0A7J7MG30"/>
<organism evidence="12 13">
    <name type="scientific">Kingdonia uniflora</name>
    <dbReference type="NCBI Taxonomy" id="39325"/>
    <lineage>
        <taxon>Eukaryota</taxon>
        <taxon>Viridiplantae</taxon>
        <taxon>Streptophyta</taxon>
        <taxon>Embryophyta</taxon>
        <taxon>Tracheophyta</taxon>
        <taxon>Spermatophyta</taxon>
        <taxon>Magnoliopsida</taxon>
        <taxon>Ranunculales</taxon>
        <taxon>Circaeasteraceae</taxon>
        <taxon>Kingdonia</taxon>
    </lineage>
</organism>
<dbReference type="EC" id="2.3.1.286" evidence="3"/>
<evidence type="ECO:0000256" key="10">
    <source>
        <dbReference type="PROSITE-ProRule" id="PRU00236"/>
    </source>
</evidence>
<feature type="domain" description="Deacetylase sirtuin-type" evidence="11">
    <location>
        <begin position="1"/>
        <end position="236"/>
    </location>
</feature>
<dbReference type="Pfam" id="PF02146">
    <property type="entry name" value="SIR2"/>
    <property type="match status" value="1"/>
</dbReference>
<evidence type="ECO:0000256" key="4">
    <source>
        <dbReference type="ARBA" id="ARBA00022679"/>
    </source>
</evidence>
<accession>A0A7J7MG30</accession>
<dbReference type="Proteomes" id="UP000541444">
    <property type="component" value="Unassembled WGS sequence"/>
</dbReference>
<comment type="subcellular location">
    <subcellularLocation>
        <location evidence="2">Nucleus</location>
    </subcellularLocation>
</comment>
<dbReference type="OrthoDB" id="424302at2759"/>
<gene>
    <name evidence="12" type="ORF">GIB67_001005</name>
</gene>
<evidence type="ECO:0000256" key="7">
    <source>
        <dbReference type="ARBA" id="ARBA00023027"/>
    </source>
</evidence>
<keyword evidence="4" id="KW-0808">Transferase</keyword>
<dbReference type="InterPro" id="IPR050134">
    <property type="entry name" value="NAD-dep_sirtuin_deacylases"/>
</dbReference>
<dbReference type="Gene3D" id="3.40.50.1220">
    <property type="entry name" value="TPP-binding domain"/>
    <property type="match status" value="1"/>
</dbReference>
<evidence type="ECO:0000256" key="5">
    <source>
        <dbReference type="ARBA" id="ARBA00022723"/>
    </source>
</evidence>
<dbReference type="InterPro" id="IPR003000">
    <property type="entry name" value="Sirtuin"/>
</dbReference>
<dbReference type="SUPFAM" id="SSF52467">
    <property type="entry name" value="DHS-like NAD/FAD-binding domain"/>
    <property type="match status" value="1"/>
</dbReference>
<keyword evidence="13" id="KW-1185">Reference proteome</keyword>
<dbReference type="Gene3D" id="2.20.28.200">
    <property type="match status" value="1"/>
</dbReference>
<dbReference type="PROSITE" id="PS50305">
    <property type="entry name" value="SIRTUIN"/>
    <property type="match status" value="1"/>
</dbReference>
<feature type="binding site" evidence="10">
    <location>
        <position position="141"/>
    </location>
    <ligand>
        <name>Zn(2+)</name>
        <dbReference type="ChEBI" id="CHEBI:29105"/>
    </ligand>
</feature>
<comment type="cofactor">
    <cofactor evidence="1">
        <name>Zn(2+)</name>
        <dbReference type="ChEBI" id="CHEBI:29105"/>
    </cofactor>
</comment>
<feature type="binding site" evidence="10">
    <location>
        <position position="111"/>
    </location>
    <ligand>
        <name>Zn(2+)</name>
        <dbReference type="ChEBI" id="CHEBI:29105"/>
    </ligand>
</feature>
<keyword evidence="5 10" id="KW-0479">Metal-binding</keyword>
<name>A0A7J7MG30_9MAGN</name>
<evidence type="ECO:0000256" key="1">
    <source>
        <dbReference type="ARBA" id="ARBA00001947"/>
    </source>
</evidence>
<comment type="caution">
    <text evidence="12">The sequence shown here is derived from an EMBL/GenBank/DDBJ whole genome shotgun (WGS) entry which is preliminary data.</text>
</comment>
<dbReference type="GO" id="GO:0017136">
    <property type="term" value="F:histone deacetylase activity, NAD-dependent"/>
    <property type="evidence" value="ECO:0007669"/>
    <property type="project" value="TreeGrafter"/>
</dbReference>
<protein>
    <recommendedName>
        <fullName evidence="3">protein acetyllysine N-acetyltransferase</fullName>
        <ecNumber evidence="3">2.3.1.286</ecNumber>
    </recommendedName>
</protein>
<evidence type="ECO:0000256" key="8">
    <source>
        <dbReference type="ARBA" id="ARBA00023242"/>
    </source>
</evidence>
<reference evidence="12 13" key="1">
    <citation type="journal article" date="2020" name="IScience">
        <title>Genome Sequencing of the Endangered Kingdonia uniflora (Circaeasteraceae, Ranunculales) Reveals Potential Mechanisms of Evolutionary Specialization.</title>
        <authorList>
            <person name="Sun Y."/>
            <person name="Deng T."/>
            <person name="Zhang A."/>
            <person name="Moore M.J."/>
            <person name="Landis J.B."/>
            <person name="Lin N."/>
            <person name="Zhang H."/>
            <person name="Zhang X."/>
            <person name="Huang J."/>
            <person name="Zhang X."/>
            <person name="Sun H."/>
            <person name="Wang H."/>
        </authorList>
    </citation>
    <scope>NUCLEOTIDE SEQUENCE [LARGE SCALE GENOMIC DNA]</scope>
    <source>
        <strain evidence="12">TB1705</strain>
        <tissue evidence="12">Leaf</tissue>
    </source>
</reference>
<keyword evidence="7" id="KW-0520">NAD</keyword>
<dbReference type="GO" id="GO:0046872">
    <property type="term" value="F:metal ion binding"/>
    <property type="evidence" value="ECO:0007669"/>
    <property type="project" value="UniProtKB-KW"/>
</dbReference>
<dbReference type="GO" id="GO:0000122">
    <property type="term" value="P:negative regulation of transcription by RNA polymerase II"/>
    <property type="evidence" value="ECO:0007669"/>
    <property type="project" value="TreeGrafter"/>
</dbReference>
<dbReference type="PANTHER" id="PTHR11085:SF12">
    <property type="entry name" value="NAD-DEPENDENT PROTEIN DEACYLASE SIRTUIN-6"/>
    <property type="match status" value="1"/>
</dbReference>
<feature type="binding site" evidence="10">
    <location>
        <position position="136"/>
    </location>
    <ligand>
        <name>Zn(2+)</name>
        <dbReference type="ChEBI" id="CHEBI:29105"/>
    </ligand>
</feature>
<evidence type="ECO:0000256" key="3">
    <source>
        <dbReference type="ARBA" id="ARBA00012928"/>
    </source>
</evidence>
<dbReference type="GO" id="GO:0005634">
    <property type="term" value="C:nucleus"/>
    <property type="evidence" value="ECO:0007669"/>
    <property type="project" value="UniProtKB-SubCell"/>
</dbReference>
<comment type="similarity">
    <text evidence="9">Belongs to the sirtuin family. Class IV subfamily.</text>
</comment>
<dbReference type="InterPro" id="IPR029035">
    <property type="entry name" value="DHS-like_NAD/FAD-binding_dom"/>
</dbReference>
<evidence type="ECO:0000313" key="13">
    <source>
        <dbReference type="Proteomes" id="UP000541444"/>
    </source>
</evidence>
<feature type="binding site" evidence="10">
    <location>
        <position position="114"/>
    </location>
    <ligand>
        <name>Zn(2+)</name>
        <dbReference type="ChEBI" id="CHEBI:29105"/>
    </ligand>
</feature>
<evidence type="ECO:0000256" key="9">
    <source>
        <dbReference type="ARBA" id="ARBA00038170"/>
    </source>
</evidence>
<keyword evidence="8" id="KW-0539">Nucleus</keyword>